<dbReference type="STRING" id="349521.HCH_03287"/>
<feature type="domain" description="Insertion element IS402-like" evidence="2">
    <location>
        <begin position="6"/>
        <end position="76"/>
    </location>
</feature>
<dbReference type="Proteomes" id="UP000000238">
    <property type="component" value="Chromosome"/>
</dbReference>
<dbReference type="EMBL" id="CP000155">
    <property type="protein sequence ID" value="ABC30043.1"/>
    <property type="molecule type" value="Genomic_DNA"/>
</dbReference>
<dbReference type="NCBIfam" id="NF033580">
    <property type="entry name" value="transpos_IS5_3"/>
    <property type="match status" value="1"/>
</dbReference>
<evidence type="ECO:0000313" key="3">
    <source>
        <dbReference type="EMBL" id="ABC30043.1"/>
    </source>
</evidence>
<sequence length="183" mass="20867">MPRLMLSDELWSKLKEIMLQERIYNKPTLRMMVEGMLYRMRTGCPWRDLPGQFGDWNSVFKKFNSWSAQGKWLRIFRSLVREPDLEWGFIDGSYVKAHQHSAGACTEEPQAIGKSRAGNTTKVHLAVDAYGLPVEFEITGGEVNDCTAAELIEKLPSSEAIVGDKGYDSERVREQIKRKGARP</sequence>
<organism evidence="3 4">
    <name type="scientific">Hahella chejuensis (strain KCTC 2396)</name>
    <dbReference type="NCBI Taxonomy" id="349521"/>
    <lineage>
        <taxon>Bacteria</taxon>
        <taxon>Pseudomonadati</taxon>
        <taxon>Pseudomonadota</taxon>
        <taxon>Gammaproteobacteria</taxon>
        <taxon>Oceanospirillales</taxon>
        <taxon>Hahellaceae</taxon>
        <taxon>Hahella</taxon>
    </lineage>
</organism>
<feature type="domain" description="Transposase IS4-like" evidence="1">
    <location>
        <begin position="88"/>
        <end position="181"/>
    </location>
</feature>
<dbReference type="GO" id="GO:0003677">
    <property type="term" value="F:DNA binding"/>
    <property type="evidence" value="ECO:0007669"/>
    <property type="project" value="InterPro"/>
</dbReference>
<gene>
    <name evidence="3" type="ordered locus">HCH_03287</name>
</gene>
<evidence type="ECO:0000313" key="4">
    <source>
        <dbReference type="Proteomes" id="UP000000238"/>
    </source>
</evidence>
<reference evidence="3 4" key="1">
    <citation type="journal article" date="2005" name="Nucleic Acids Res.">
        <title>Genomic blueprint of Hahella chejuensis, a marine microbe producing an algicidal agent.</title>
        <authorList>
            <person name="Jeong H."/>
            <person name="Yim J.H."/>
            <person name="Lee C."/>
            <person name="Choi S.-H."/>
            <person name="Park Y.K."/>
            <person name="Yoon S.H."/>
            <person name="Hur C.-G."/>
            <person name="Kang H.-Y."/>
            <person name="Kim D."/>
            <person name="Lee H.H."/>
            <person name="Park K.H."/>
            <person name="Park S.-H."/>
            <person name="Park H.-S."/>
            <person name="Lee H.K."/>
            <person name="Oh T.K."/>
            <person name="Kim J.F."/>
        </authorList>
    </citation>
    <scope>NUCLEOTIDE SEQUENCE [LARGE SCALE GENOMIC DNA]</scope>
    <source>
        <strain evidence="3 4">KCTC 2396</strain>
    </source>
</reference>
<evidence type="ECO:0000259" key="1">
    <source>
        <dbReference type="Pfam" id="PF01609"/>
    </source>
</evidence>
<dbReference type="AlphaFoldDB" id="Q2SH31"/>
<proteinExistence type="predicted"/>
<dbReference type="InterPro" id="IPR025161">
    <property type="entry name" value="IS402-like_dom"/>
</dbReference>
<dbReference type="Pfam" id="PF13340">
    <property type="entry name" value="DUF4096"/>
    <property type="match status" value="1"/>
</dbReference>
<dbReference type="eggNOG" id="COG3293">
    <property type="taxonomic scope" value="Bacteria"/>
</dbReference>
<keyword evidence="4" id="KW-1185">Reference proteome</keyword>
<dbReference type="GO" id="GO:0004803">
    <property type="term" value="F:transposase activity"/>
    <property type="evidence" value="ECO:0007669"/>
    <property type="project" value="InterPro"/>
</dbReference>
<evidence type="ECO:0000259" key="2">
    <source>
        <dbReference type="Pfam" id="PF13340"/>
    </source>
</evidence>
<dbReference type="KEGG" id="hch:HCH_03287"/>
<dbReference type="PANTHER" id="PTHR46637">
    <property type="entry name" value="TIS1421-TRANSPOSASE PROTEIN A"/>
    <property type="match status" value="1"/>
</dbReference>
<dbReference type="InterPro" id="IPR052909">
    <property type="entry name" value="Transposase_6_like"/>
</dbReference>
<dbReference type="PANTHER" id="PTHR46637:SF1">
    <property type="entry name" value="BLL5188 PROTEIN"/>
    <property type="match status" value="1"/>
</dbReference>
<dbReference type="GO" id="GO:0006313">
    <property type="term" value="P:DNA transposition"/>
    <property type="evidence" value="ECO:0007669"/>
    <property type="project" value="InterPro"/>
</dbReference>
<name>Q2SH31_HAHCH</name>
<dbReference type="Pfam" id="PF01609">
    <property type="entry name" value="DDE_Tnp_1"/>
    <property type="match status" value="1"/>
</dbReference>
<dbReference type="InterPro" id="IPR002559">
    <property type="entry name" value="Transposase_11"/>
</dbReference>
<protein>
    <submittedName>
        <fullName evidence="3">Transposase and inactivated derivatives</fullName>
    </submittedName>
</protein>
<accession>Q2SH31</accession>
<dbReference type="HOGENOM" id="CLU_055261_5_1_6"/>